<dbReference type="EMBL" id="GBRH01196672">
    <property type="protein sequence ID" value="JAE01224.1"/>
    <property type="molecule type" value="Transcribed_RNA"/>
</dbReference>
<organism evidence="2">
    <name type="scientific">Arundo donax</name>
    <name type="common">Giant reed</name>
    <name type="synonym">Donax arundinaceus</name>
    <dbReference type="NCBI Taxonomy" id="35708"/>
    <lineage>
        <taxon>Eukaryota</taxon>
        <taxon>Viridiplantae</taxon>
        <taxon>Streptophyta</taxon>
        <taxon>Embryophyta</taxon>
        <taxon>Tracheophyta</taxon>
        <taxon>Spermatophyta</taxon>
        <taxon>Magnoliopsida</taxon>
        <taxon>Liliopsida</taxon>
        <taxon>Poales</taxon>
        <taxon>Poaceae</taxon>
        <taxon>PACMAD clade</taxon>
        <taxon>Arundinoideae</taxon>
        <taxon>Arundineae</taxon>
        <taxon>Arundo</taxon>
    </lineage>
</organism>
<reference evidence="2" key="1">
    <citation type="submission" date="2014-09" db="EMBL/GenBank/DDBJ databases">
        <authorList>
            <person name="Magalhaes I.L.F."/>
            <person name="Oliveira U."/>
            <person name="Santos F.R."/>
            <person name="Vidigal T.H.D.A."/>
            <person name="Brescovit A.D."/>
            <person name="Santos A.J."/>
        </authorList>
    </citation>
    <scope>NUCLEOTIDE SEQUENCE</scope>
    <source>
        <tissue evidence="2">Shoot tissue taken approximately 20 cm above the soil surface</tissue>
    </source>
</reference>
<feature type="chain" id="PRO_5002045502" description="Secreted protein" evidence="1">
    <location>
        <begin position="20"/>
        <end position="73"/>
    </location>
</feature>
<name>A0A0A9EQF7_ARUDO</name>
<sequence>MRTMLSSLFELCLTSSVTSALLLRRRCSHFLTLLLPYTVTSPTQLPTSSIIPTLVPVSLLPCPFSIWTPLLMP</sequence>
<evidence type="ECO:0000256" key="1">
    <source>
        <dbReference type="SAM" id="SignalP"/>
    </source>
</evidence>
<accession>A0A0A9EQF7</accession>
<evidence type="ECO:0000313" key="2">
    <source>
        <dbReference type="EMBL" id="JAE01224.1"/>
    </source>
</evidence>
<proteinExistence type="predicted"/>
<protein>
    <recommendedName>
        <fullName evidence="3">Secreted protein</fullName>
    </recommendedName>
</protein>
<evidence type="ECO:0008006" key="3">
    <source>
        <dbReference type="Google" id="ProtNLM"/>
    </source>
</evidence>
<keyword evidence="1" id="KW-0732">Signal</keyword>
<reference evidence="2" key="2">
    <citation type="journal article" date="2015" name="Data Brief">
        <title>Shoot transcriptome of the giant reed, Arundo donax.</title>
        <authorList>
            <person name="Barrero R.A."/>
            <person name="Guerrero F.D."/>
            <person name="Moolhuijzen P."/>
            <person name="Goolsby J.A."/>
            <person name="Tidwell J."/>
            <person name="Bellgard S.E."/>
            <person name="Bellgard M.I."/>
        </authorList>
    </citation>
    <scope>NUCLEOTIDE SEQUENCE</scope>
    <source>
        <tissue evidence="2">Shoot tissue taken approximately 20 cm above the soil surface</tissue>
    </source>
</reference>
<feature type="signal peptide" evidence="1">
    <location>
        <begin position="1"/>
        <end position="19"/>
    </location>
</feature>
<dbReference type="AlphaFoldDB" id="A0A0A9EQF7"/>